<name>A0A0L7L6Y4_OPEBR</name>
<proteinExistence type="predicted"/>
<feature type="region of interest" description="Disordered" evidence="1">
    <location>
        <begin position="24"/>
        <end position="69"/>
    </location>
</feature>
<accession>A0A0L7L6Y4</accession>
<comment type="caution">
    <text evidence="2">The sequence shown here is derived from an EMBL/GenBank/DDBJ whole genome shotgun (WGS) entry which is preliminary data.</text>
</comment>
<evidence type="ECO:0000313" key="3">
    <source>
        <dbReference type="Proteomes" id="UP000037510"/>
    </source>
</evidence>
<keyword evidence="3" id="KW-1185">Reference proteome</keyword>
<gene>
    <name evidence="2" type="ORF">OBRU01_14356</name>
</gene>
<dbReference type="AlphaFoldDB" id="A0A0L7L6Y4"/>
<evidence type="ECO:0000313" key="2">
    <source>
        <dbReference type="EMBL" id="KOB71233.1"/>
    </source>
</evidence>
<sequence>MSKNAAWLDSDIKWPNFLKENVQPAEETIEESEEQIPNTTSDAGTCTHPSPRKSFEDLSNRQKRRRTEEIRASCSNDELVFVAESSLRATGKNDAANLVKYIMETQMKCQI</sequence>
<reference evidence="2 3" key="1">
    <citation type="journal article" date="2015" name="Genome Biol. Evol.">
        <title>The genome of winter moth (Operophtera brumata) provides a genomic perspective on sexual dimorphism and phenology.</title>
        <authorList>
            <person name="Derks M.F."/>
            <person name="Smit S."/>
            <person name="Salis L."/>
            <person name="Schijlen E."/>
            <person name="Bossers A."/>
            <person name="Mateman C."/>
            <person name="Pijl A.S."/>
            <person name="de Ridder D."/>
            <person name="Groenen M.A."/>
            <person name="Visser M.E."/>
            <person name="Megens H.J."/>
        </authorList>
    </citation>
    <scope>NUCLEOTIDE SEQUENCE [LARGE SCALE GENOMIC DNA]</scope>
    <source>
        <strain evidence="2">WM2013NL</strain>
        <tissue evidence="2">Head and thorax</tissue>
    </source>
</reference>
<evidence type="ECO:0000256" key="1">
    <source>
        <dbReference type="SAM" id="MobiDB-lite"/>
    </source>
</evidence>
<feature type="compositionally biased region" description="Polar residues" evidence="1">
    <location>
        <begin position="35"/>
        <end position="48"/>
    </location>
</feature>
<feature type="compositionally biased region" description="Basic and acidic residues" evidence="1">
    <location>
        <begin position="53"/>
        <end position="69"/>
    </location>
</feature>
<organism evidence="2 3">
    <name type="scientific">Operophtera brumata</name>
    <name type="common">Winter moth</name>
    <name type="synonym">Phalaena brumata</name>
    <dbReference type="NCBI Taxonomy" id="104452"/>
    <lineage>
        <taxon>Eukaryota</taxon>
        <taxon>Metazoa</taxon>
        <taxon>Ecdysozoa</taxon>
        <taxon>Arthropoda</taxon>
        <taxon>Hexapoda</taxon>
        <taxon>Insecta</taxon>
        <taxon>Pterygota</taxon>
        <taxon>Neoptera</taxon>
        <taxon>Endopterygota</taxon>
        <taxon>Lepidoptera</taxon>
        <taxon>Glossata</taxon>
        <taxon>Ditrysia</taxon>
        <taxon>Geometroidea</taxon>
        <taxon>Geometridae</taxon>
        <taxon>Larentiinae</taxon>
        <taxon>Operophtera</taxon>
    </lineage>
</organism>
<dbReference type="EMBL" id="JTDY01002531">
    <property type="protein sequence ID" value="KOB71233.1"/>
    <property type="molecule type" value="Genomic_DNA"/>
</dbReference>
<protein>
    <submittedName>
        <fullName evidence="2">Uncharacterized protein</fullName>
    </submittedName>
</protein>
<dbReference type="Proteomes" id="UP000037510">
    <property type="component" value="Unassembled WGS sequence"/>
</dbReference>